<protein>
    <recommendedName>
        <fullName evidence="3">DUF418 domain-containing protein</fullName>
    </recommendedName>
</protein>
<dbReference type="KEGG" id="cef:CE1805"/>
<evidence type="ECO:0000313" key="4">
    <source>
        <dbReference type="EMBL" id="BAC18615.1"/>
    </source>
</evidence>
<sequence length="448" mass="48277">MTTQSPECSAQRSRILSPDIARGIALLGIALANVATAWIPADSSLEANRLGGMVTGSVWEQIAVVLSAMFIHVRGLPMFSTMLGYGVGMIVGSLWRRKYPESQARRVLVRRYGFLALFGLVHMVFLFWGDIMFFYGVAGMLLAVMMTFRDKTLWWFAGVFFVLNLISTLGVSVLTSMATDAAPPADMGFLSGSHDSYGEYLLFALIMVVGQVAAIPMEILMLFPVMIVGYIAARHRVLSRVDEFRRQLWTAVWIAVAVVILIGLPWGLSEIGVLPSSWAQPLYGVNQAFGVLTGPGIIAAIALLVQPLQRKLDARDTGGEAADLPLIPRMIAALGARSMSGYILQSLLLLIATQPFTLGLGIGGGILEASAVALAVWVLTALFAYALDLAGRKGPFEAVHRRLSYGKTGLYQAYSGQGHALPPGASPLPSAQTPPSSLYDNEVDVDKR</sequence>
<dbReference type="InterPro" id="IPR052529">
    <property type="entry name" value="Bact_Transport_Assoc"/>
</dbReference>
<evidence type="ECO:0000259" key="3">
    <source>
        <dbReference type="Pfam" id="PF04235"/>
    </source>
</evidence>
<keyword evidence="2" id="KW-0472">Membrane</keyword>
<accession>Q8FPH3</accession>
<keyword evidence="2" id="KW-0812">Transmembrane</keyword>
<dbReference type="EMBL" id="BA000035">
    <property type="protein sequence ID" value="BAC18615.1"/>
    <property type="molecule type" value="Genomic_DNA"/>
</dbReference>
<feature type="transmembrane region" description="Helical" evidence="2">
    <location>
        <begin position="372"/>
        <end position="391"/>
    </location>
</feature>
<dbReference type="AlphaFoldDB" id="Q8FPH3"/>
<evidence type="ECO:0000313" key="5">
    <source>
        <dbReference type="Proteomes" id="UP000001409"/>
    </source>
</evidence>
<dbReference type="eggNOG" id="COG2311">
    <property type="taxonomic scope" value="Bacteria"/>
</dbReference>
<accession>C8NPB2</accession>
<feature type="region of interest" description="Disordered" evidence="1">
    <location>
        <begin position="421"/>
        <end position="448"/>
    </location>
</feature>
<reference evidence="4 5" key="1">
    <citation type="journal article" date="2003" name="Genome Res.">
        <title>Comparative complete genome sequence analysis of the amino acid replacements responsible for the thermostability of Corynebacterium efficiens.</title>
        <authorList>
            <person name="Nishio Y."/>
            <person name="Nakamura Y."/>
            <person name="Kawarabayasi Y."/>
            <person name="Usuda Y."/>
            <person name="Kimura E."/>
            <person name="Sugimoto S."/>
            <person name="Matsui K."/>
            <person name="Yamagishi A."/>
            <person name="Kikuchi H."/>
            <person name="Ikeo K."/>
            <person name="Gojobori T."/>
        </authorList>
    </citation>
    <scope>NUCLEOTIDE SEQUENCE [LARGE SCALE GENOMIC DNA]</scope>
    <source>
        <strain evidence="5">DSM 44549 / YS-314 / AJ 12310 / JCM 11189 / NBRC 100395</strain>
    </source>
</reference>
<evidence type="ECO:0000256" key="1">
    <source>
        <dbReference type="SAM" id="MobiDB-lite"/>
    </source>
</evidence>
<evidence type="ECO:0000256" key="2">
    <source>
        <dbReference type="SAM" id="Phobius"/>
    </source>
</evidence>
<feature type="transmembrane region" description="Helical" evidence="2">
    <location>
        <begin position="107"/>
        <end position="125"/>
    </location>
</feature>
<feature type="transmembrane region" description="Helical" evidence="2">
    <location>
        <begin position="20"/>
        <end position="39"/>
    </location>
</feature>
<dbReference type="Pfam" id="PF04235">
    <property type="entry name" value="DUF418"/>
    <property type="match status" value="1"/>
</dbReference>
<dbReference type="PANTHER" id="PTHR30590:SF2">
    <property type="entry name" value="INNER MEMBRANE PROTEIN"/>
    <property type="match status" value="1"/>
</dbReference>
<feature type="transmembrane region" description="Helical" evidence="2">
    <location>
        <begin position="155"/>
        <end position="178"/>
    </location>
</feature>
<name>Q8FPH3_COREF</name>
<dbReference type="Proteomes" id="UP000001409">
    <property type="component" value="Chromosome"/>
</dbReference>
<feature type="compositionally biased region" description="Low complexity" evidence="1">
    <location>
        <begin position="421"/>
        <end position="431"/>
    </location>
</feature>
<feature type="transmembrane region" description="Helical" evidence="2">
    <location>
        <begin position="77"/>
        <end position="95"/>
    </location>
</feature>
<dbReference type="HOGENOM" id="CLU_039610_1_0_11"/>
<feature type="domain" description="DUF418" evidence="3">
    <location>
        <begin position="232"/>
        <end position="407"/>
    </location>
</feature>
<keyword evidence="5" id="KW-1185">Reference proteome</keyword>
<dbReference type="InterPro" id="IPR007349">
    <property type="entry name" value="DUF418"/>
</dbReference>
<feature type="transmembrane region" description="Helical" evidence="2">
    <location>
        <begin position="200"/>
        <end position="227"/>
    </location>
</feature>
<dbReference type="PANTHER" id="PTHR30590">
    <property type="entry name" value="INNER MEMBRANE PROTEIN"/>
    <property type="match status" value="1"/>
</dbReference>
<dbReference type="STRING" id="196164.gene:10742233"/>
<feature type="transmembrane region" description="Helical" evidence="2">
    <location>
        <begin position="248"/>
        <end position="268"/>
    </location>
</feature>
<keyword evidence="2" id="KW-1133">Transmembrane helix</keyword>
<organism evidence="4 5">
    <name type="scientific">Corynebacterium efficiens (strain DSM 44549 / YS-314 / AJ 12310 / JCM 11189 / NBRC 100395)</name>
    <dbReference type="NCBI Taxonomy" id="196164"/>
    <lineage>
        <taxon>Bacteria</taxon>
        <taxon>Bacillati</taxon>
        <taxon>Actinomycetota</taxon>
        <taxon>Actinomycetes</taxon>
        <taxon>Mycobacteriales</taxon>
        <taxon>Corynebacteriaceae</taxon>
        <taxon>Corynebacterium</taxon>
    </lineage>
</organism>
<proteinExistence type="predicted"/>
<feature type="transmembrane region" description="Helical" evidence="2">
    <location>
        <begin position="288"/>
        <end position="305"/>
    </location>
</feature>
<dbReference type="RefSeq" id="WP_006767803.1">
    <property type="nucleotide sequence ID" value="NC_004369.1"/>
</dbReference>
<feature type="transmembrane region" description="Helical" evidence="2">
    <location>
        <begin position="131"/>
        <end position="148"/>
    </location>
</feature>
<feature type="transmembrane region" description="Helical" evidence="2">
    <location>
        <begin position="347"/>
        <end position="366"/>
    </location>
</feature>
<dbReference type="OrthoDB" id="2388539at2"/>